<feature type="transmembrane region" description="Helical" evidence="1">
    <location>
        <begin position="54"/>
        <end position="75"/>
    </location>
</feature>
<keyword evidence="1" id="KW-0812">Transmembrane</keyword>
<name>A0A9P5XUC1_9AGAR</name>
<evidence type="ECO:0000313" key="3">
    <source>
        <dbReference type="EMBL" id="KAF9456990.1"/>
    </source>
</evidence>
<dbReference type="Proteomes" id="UP000807353">
    <property type="component" value="Unassembled WGS sequence"/>
</dbReference>
<organism evidence="3 4">
    <name type="scientific">Collybia nuda</name>
    <dbReference type="NCBI Taxonomy" id="64659"/>
    <lineage>
        <taxon>Eukaryota</taxon>
        <taxon>Fungi</taxon>
        <taxon>Dikarya</taxon>
        <taxon>Basidiomycota</taxon>
        <taxon>Agaricomycotina</taxon>
        <taxon>Agaricomycetes</taxon>
        <taxon>Agaricomycetidae</taxon>
        <taxon>Agaricales</taxon>
        <taxon>Tricholomatineae</taxon>
        <taxon>Clitocybaceae</taxon>
        <taxon>Collybia</taxon>
    </lineage>
</organism>
<proteinExistence type="predicted"/>
<dbReference type="EMBL" id="MU150392">
    <property type="protein sequence ID" value="KAF9456990.1"/>
    <property type="molecule type" value="Genomic_DNA"/>
</dbReference>
<feature type="transmembrane region" description="Helical" evidence="1">
    <location>
        <begin position="136"/>
        <end position="159"/>
    </location>
</feature>
<keyword evidence="4" id="KW-1185">Reference proteome</keyword>
<dbReference type="InterPro" id="IPR045340">
    <property type="entry name" value="DUF6533"/>
</dbReference>
<accession>A0A9P5XUC1</accession>
<evidence type="ECO:0000259" key="2">
    <source>
        <dbReference type="Pfam" id="PF20151"/>
    </source>
</evidence>
<sequence>MSSTLALAHSRQLSSIFYKYVTVASLVIFVYDYFHTLGLERKHVWKANGMAGKVLFFLNRYPPFVDVSLAAFYYLNRGLSSESCSALVMVIVWMTFVGILMSEAYCFYVISFIYDIDGSPPQDGILGCYDTEDRDVFFVVFVLLLLNETAISLVFILLITTTPGYEINQLILDFYASYIVSWGRI</sequence>
<feature type="transmembrane region" description="Helical" evidence="1">
    <location>
        <begin position="87"/>
        <end position="116"/>
    </location>
</feature>
<reference evidence="3" key="1">
    <citation type="submission" date="2020-11" db="EMBL/GenBank/DDBJ databases">
        <authorList>
            <consortium name="DOE Joint Genome Institute"/>
            <person name="Ahrendt S."/>
            <person name="Riley R."/>
            <person name="Andreopoulos W."/>
            <person name="Labutti K."/>
            <person name="Pangilinan J."/>
            <person name="Ruiz-Duenas F.J."/>
            <person name="Barrasa J.M."/>
            <person name="Sanchez-Garcia M."/>
            <person name="Camarero S."/>
            <person name="Miyauchi S."/>
            <person name="Serrano A."/>
            <person name="Linde D."/>
            <person name="Babiker R."/>
            <person name="Drula E."/>
            <person name="Ayuso-Fernandez I."/>
            <person name="Pacheco R."/>
            <person name="Padilla G."/>
            <person name="Ferreira P."/>
            <person name="Barriuso J."/>
            <person name="Kellner H."/>
            <person name="Castanera R."/>
            <person name="Alfaro M."/>
            <person name="Ramirez L."/>
            <person name="Pisabarro A.G."/>
            <person name="Kuo A."/>
            <person name="Tritt A."/>
            <person name="Lipzen A."/>
            <person name="He G."/>
            <person name="Yan M."/>
            <person name="Ng V."/>
            <person name="Cullen D."/>
            <person name="Martin F."/>
            <person name="Rosso M.-N."/>
            <person name="Henrissat B."/>
            <person name="Hibbett D."/>
            <person name="Martinez A.T."/>
            <person name="Grigoriev I.V."/>
        </authorList>
    </citation>
    <scope>NUCLEOTIDE SEQUENCE</scope>
    <source>
        <strain evidence="3">CBS 247.69</strain>
    </source>
</reference>
<evidence type="ECO:0000256" key="1">
    <source>
        <dbReference type="SAM" id="Phobius"/>
    </source>
</evidence>
<keyword evidence="1" id="KW-1133">Transmembrane helix</keyword>
<dbReference type="OrthoDB" id="3242409at2759"/>
<dbReference type="AlphaFoldDB" id="A0A9P5XUC1"/>
<feature type="domain" description="DUF6533" evidence="2">
    <location>
        <begin position="20"/>
        <end position="64"/>
    </location>
</feature>
<evidence type="ECO:0000313" key="4">
    <source>
        <dbReference type="Proteomes" id="UP000807353"/>
    </source>
</evidence>
<dbReference type="Pfam" id="PF20151">
    <property type="entry name" value="DUF6533"/>
    <property type="match status" value="1"/>
</dbReference>
<protein>
    <recommendedName>
        <fullName evidence="2">DUF6533 domain-containing protein</fullName>
    </recommendedName>
</protein>
<keyword evidence="1" id="KW-0472">Membrane</keyword>
<comment type="caution">
    <text evidence="3">The sequence shown here is derived from an EMBL/GenBank/DDBJ whole genome shotgun (WGS) entry which is preliminary data.</text>
</comment>
<gene>
    <name evidence="3" type="ORF">BDZ94DRAFT_1241108</name>
</gene>
<feature type="transmembrane region" description="Helical" evidence="1">
    <location>
        <begin position="16"/>
        <end position="34"/>
    </location>
</feature>